<evidence type="ECO:0000313" key="2">
    <source>
        <dbReference type="Proteomes" id="UP000054549"/>
    </source>
</evidence>
<keyword evidence="2" id="KW-1185">Reference proteome</keyword>
<accession>A0A0C2X444</accession>
<dbReference type="HOGENOM" id="CLU_1854718_0_0_1"/>
<dbReference type="InParanoid" id="A0A0C2X444"/>
<protein>
    <submittedName>
        <fullName evidence="1">Uncharacterized protein</fullName>
    </submittedName>
</protein>
<reference evidence="1 2" key="1">
    <citation type="submission" date="2014-04" db="EMBL/GenBank/DDBJ databases">
        <title>Evolutionary Origins and Diversification of the Mycorrhizal Mutualists.</title>
        <authorList>
            <consortium name="DOE Joint Genome Institute"/>
            <consortium name="Mycorrhizal Genomics Consortium"/>
            <person name="Kohler A."/>
            <person name="Kuo A."/>
            <person name="Nagy L.G."/>
            <person name="Floudas D."/>
            <person name="Copeland A."/>
            <person name="Barry K.W."/>
            <person name="Cichocki N."/>
            <person name="Veneault-Fourrey C."/>
            <person name="LaButti K."/>
            <person name="Lindquist E.A."/>
            <person name="Lipzen A."/>
            <person name="Lundell T."/>
            <person name="Morin E."/>
            <person name="Murat C."/>
            <person name="Riley R."/>
            <person name="Ohm R."/>
            <person name="Sun H."/>
            <person name="Tunlid A."/>
            <person name="Henrissat B."/>
            <person name="Grigoriev I.V."/>
            <person name="Hibbett D.S."/>
            <person name="Martin F."/>
        </authorList>
    </citation>
    <scope>NUCLEOTIDE SEQUENCE [LARGE SCALE GENOMIC DNA]</scope>
    <source>
        <strain evidence="1 2">Koide BX008</strain>
    </source>
</reference>
<sequence>MAEAGQAVADTWKALARTYTTSQSESWEANRKYLTGITLKLITAVGGSLEGGGALPPQYNEKLEDIVKKALELHRIVSRDVVSMELVTYTIPCDAEFDPSRMENTEGGGDETGSTTQDTVICTLEMGLQCRKRKENGSEEDWGVTMKAKVVLASTLEA</sequence>
<evidence type="ECO:0000313" key="1">
    <source>
        <dbReference type="EMBL" id="KIL64011.1"/>
    </source>
</evidence>
<dbReference type="Proteomes" id="UP000054549">
    <property type="component" value="Unassembled WGS sequence"/>
</dbReference>
<gene>
    <name evidence="1" type="ORF">M378DRAFT_78868</name>
</gene>
<dbReference type="OrthoDB" id="3222645at2759"/>
<organism evidence="1 2">
    <name type="scientific">Amanita muscaria (strain Koide BX008)</name>
    <dbReference type="NCBI Taxonomy" id="946122"/>
    <lineage>
        <taxon>Eukaryota</taxon>
        <taxon>Fungi</taxon>
        <taxon>Dikarya</taxon>
        <taxon>Basidiomycota</taxon>
        <taxon>Agaricomycotina</taxon>
        <taxon>Agaricomycetes</taxon>
        <taxon>Agaricomycetidae</taxon>
        <taxon>Agaricales</taxon>
        <taxon>Pluteineae</taxon>
        <taxon>Amanitaceae</taxon>
        <taxon>Amanita</taxon>
    </lineage>
</organism>
<dbReference type="AlphaFoldDB" id="A0A0C2X444"/>
<name>A0A0C2X444_AMAMK</name>
<proteinExistence type="predicted"/>
<dbReference type="EMBL" id="KN818253">
    <property type="protein sequence ID" value="KIL64011.1"/>
    <property type="molecule type" value="Genomic_DNA"/>
</dbReference>